<keyword evidence="1" id="KW-0472">Membrane</keyword>
<keyword evidence="1" id="KW-0812">Transmembrane</keyword>
<feature type="transmembrane region" description="Helical" evidence="1">
    <location>
        <begin position="181"/>
        <end position="205"/>
    </location>
</feature>
<dbReference type="EMBL" id="QVLU01000022">
    <property type="protein sequence ID" value="RGE67928.1"/>
    <property type="molecule type" value="Genomic_DNA"/>
</dbReference>
<evidence type="ECO:0000313" key="3">
    <source>
        <dbReference type="EMBL" id="RGE67928.1"/>
    </source>
</evidence>
<keyword evidence="1" id="KW-1133">Transmembrane helix</keyword>
<evidence type="ECO:0000313" key="2">
    <source>
        <dbReference type="EMBL" id="RGE57524.1"/>
    </source>
</evidence>
<accession>A0A3E3I009</accession>
<dbReference type="OrthoDB" id="2050362at2"/>
<organism evidence="2 4">
    <name type="scientific">Eisenbergiella massiliensis</name>
    <dbReference type="NCBI Taxonomy" id="1720294"/>
    <lineage>
        <taxon>Bacteria</taxon>
        <taxon>Bacillati</taxon>
        <taxon>Bacillota</taxon>
        <taxon>Clostridia</taxon>
        <taxon>Lachnospirales</taxon>
        <taxon>Lachnospiraceae</taxon>
        <taxon>Eisenbergiella</taxon>
    </lineage>
</organism>
<feature type="transmembrane region" description="Helical" evidence="1">
    <location>
        <begin position="92"/>
        <end position="114"/>
    </location>
</feature>
<protein>
    <submittedName>
        <fullName evidence="2">Stage II sporulation protein M</fullName>
    </submittedName>
</protein>
<keyword evidence="4" id="KW-1185">Reference proteome</keyword>
<feature type="transmembrane region" description="Helical" evidence="1">
    <location>
        <begin position="33"/>
        <end position="52"/>
    </location>
</feature>
<feature type="transmembrane region" description="Helical" evidence="1">
    <location>
        <begin position="134"/>
        <end position="160"/>
    </location>
</feature>
<gene>
    <name evidence="3" type="ORF">DWY69_21255</name>
    <name evidence="2" type="ORF">DXC51_19370</name>
</gene>
<feature type="transmembrane region" description="Helical" evidence="1">
    <location>
        <begin position="64"/>
        <end position="85"/>
    </location>
</feature>
<comment type="caution">
    <text evidence="2">The sequence shown here is derived from an EMBL/GenBank/DDBJ whole genome shotgun (WGS) entry which is preliminary data.</text>
</comment>
<name>A0A3E3I009_9FIRM</name>
<dbReference type="AlphaFoldDB" id="A0A3E3I009"/>
<dbReference type="EMBL" id="QVLV01000015">
    <property type="protein sequence ID" value="RGE57524.1"/>
    <property type="molecule type" value="Genomic_DNA"/>
</dbReference>
<sequence length="217" mass="23605">MCALTDAYIKKSRQRGFYMEKGSLADAKLNGRILVLFTAGFLAGLALIYIGQESLVVNADFLDSFSVGRMGVLDIDSSMLFFYSIKQRLAPAVLLAVLAVAGIGGMAVSLYLVWTGFCAGTILSVLSIRYGIRGILLFSGGIFPQVLLLAPAYLFLFRWCQGFQDRVYNGRYGSGAGGKRGALRLGTLLVILGMLLAGCLVESYINPMILQKVFFFF</sequence>
<evidence type="ECO:0000313" key="5">
    <source>
        <dbReference type="Proteomes" id="UP000261166"/>
    </source>
</evidence>
<dbReference type="Proteomes" id="UP000260812">
    <property type="component" value="Unassembled WGS sequence"/>
</dbReference>
<proteinExistence type="predicted"/>
<dbReference type="Proteomes" id="UP000261166">
    <property type="component" value="Unassembled WGS sequence"/>
</dbReference>
<evidence type="ECO:0000256" key="1">
    <source>
        <dbReference type="SAM" id="Phobius"/>
    </source>
</evidence>
<reference evidence="2 5" key="1">
    <citation type="submission" date="2018-08" db="EMBL/GenBank/DDBJ databases">
        <title>A genome reference for cultivated species of the human gut microbiota.</title>
        <authorList>
            <person name="Zou Y."/>
            <person name="Xue W."/>
            <person name="Luo G."/>
        </authorList>
    </citation>
    <scope>NUCLEOTIDE SEQUENCE [LARGE SCALE GENOMIC DNA]</scope>
    <source>
        <strain evidence="3 5">AF26-4BH</strain>
        <strain evidence="2">TF05-5AC</strain>
    </source>
</reference>
<evidence type="ECO:0000313" key="4">
    <source>
        <dbReference type="Proteomes" id="UP000260812"/>
    </source>
</evidence>